<comment type="similarity">
    <text evidence="2">Belongs to the ABC transporter superfamily.</text>
</comment>
<dbReference type="InterPro" id="IPR027417">
    <property type="entry name" value="P-loop_NTPase"/>
</dbReference>
<evidence type="ECO:0000256" key="4">
    <source>
        <dbReference type="ARBA" id="ARBA00022475"/>
    </source>
</evidence>
<dbReference type="InterPro" id="IPR050086">
    <property type="entry name" value="MetN_ABC_transporter-like"/>
</dbReference>
<keyword evidence="6 10" id="KW-0067">ATP-binding</keyword>
<name>A0AA87U4X7_RHIRH</name>
<dbReference type="GO" id="GO:0015424">
    <property type="term" value="F:ABC-type amino acid transporter activity"/>
    <property type="evidence" value="ECO:0007669"/>
    <property type="project" value="InterPro"/>
</dbReference>
<dbReference type="SUPFAM" id="SSF52540">
    <property type="entry name" value="P-loop containing nucleoside triphosphate hydrolases"/>
    <property type="match status" value="1"/>
</dbReference>
<dbReference type="GO" id="GO:0005524">
    <property type="term" value="F:ATP binding"/>
    <property type="evidence" value="ECO:0007669"/>
    <property type="project" value="UniProtKB-KW"/>
</dbReference>
<reference evidence="10 11" key="1">
    <citation type="submission" date="2014-05" db="EMBL/GenBank/DDBJ databases">
        <title>Whole genome shotgun sequence of Rhizobium rhizogenes NBRC 13257.</title>
        <authorList>
            <person name="Katano-Makiyama Y."/>
            <person name="Hosoyama A."/>
            <person name="Hashimoto M."/>
            <person name="Hosoyama Y."/>
            <person name="Noguchi M."/>
            <person name="Tsuchikane K."/>
            <person name="Kimura A."/>
            <person name="Ohji S."/>
            <person name="Ichikawa N."/>
            <person name="Yamazoe A."/>
            <person name="Fujita N."/>
        </authorList>
    </citation>
    <scope>NUCLEOTIDE SEQUENCE [LARGE SCALE GENOMIC DNA]</scope>
    <source>
        <strain evidence="10 11">NBRC 13257</strain>
    </source>
</reference>
<evidence type="ECO:0000259" key="9">
    <source>
        <dbReference type="PROSITE" id="PS50893"/>
    </source>
</evidence>
<dbReference type="Pfam" id="PF00005">
    <property type="entry name" value="ABC_tran"/>
    <property type="match status" value="1"/>
</dbReference>
<sequence length="262" mass="28479">MSQAATNPIVELADVHLSFGPTEVLKGIDLQVARGETVSIIGPSGSGKSTILRCINALVTPQSGRITVNGARVDQMTSETDRIKLRQKIGIVFQQYNLFPHLTVIDNITLAPIRILGVDRSEAERHGKDLLARVRLSEKAQMYPGQLSGGQQQRVAIARALAMRPDLVLFDEVTSALDPETVGEVLAVIRDLVKEGMTSILVTHEMRFAEEISDVVVFTENGLIVDKGPPEHIFQKSANPRIRRFVNGLAGARGALEDGEGI</sequence>
<evidence type="ECO:0000256" key="2">
    <source>
        <dbReference type="ARBA" id="ARBA00005417"/>
    </source>
</evidence>
<evidence type="ECO:0000256" key="1">
    <source>
        <dbReference type="ARBA" id="ARBA00004202"/>
    </source>
</evidence>
<dbReference type="InterPro" id="IPR003593">
    <property type="entry name" value="AAA+_ATPase"/>
</dbReference>
<dbReference type="PROSITE" id="PS50893">
    <property type="entry name" value="ABC_TRANSPORTER_2"/>
    <property type="match status" value="1"/>
</dbReference>
<dbReference type="SMART" id="SM00382">
    <property type="entry name" value="AAA"/>
    <property type="match status" value="1"/>
</dbReference>
<evidence type="ECO:0000256" key="3">
    <source>
        <dbReference type="ARBA" id="ARBA00022448"/>
    </source>
</evidence>
<dbReference type="GO" id="GO:0005886">
    <property type="term" value="C:plasma membrane"/>
    <property type="evidence" value="ECO:0007669"/>
    <property type="project" value="UniProtKB-SubCell"/>
</dbReference>
<dbReference type="PANTHER" id="PTHR43166">
    <property type="entry name" value="AMINO ACID IMPORT ATP-BINDING PROTEIN"/>
    <property type="match status" value="1"/>
</dbReference>
<dbReference type="PIRSF" id="PIRSF039085">
    <property type="entry name" value="ABC_ATPase_HisP"/>
    <property type="match status" value="1"/>
</dbReference>
<dbReference type="PANTHER" id="PTHR43166:SF9">
    <property type="entry name" value="GLUTAMATE_ASPARTATE IMPORT ATP-BINDING PROTEIN GLTL"/>
    <property type="match status" value="1"/>
</dbReference>
<evidence type="ECO:0000256" key="7">
    <source>
        <dbReference type="ARBA" id="ARBA00022970"/>
    </source>
</evidence>
<evidence type="ECO:0000256" key="6">
    <source>
        <dbReference type="ARBA" id="ARBA00022840"/>
    </source>
</evidence>
<accession>A0AA87U4X7</accession>
<dbReference type="CDD" id="cd03262">
    <property type="entry name" value="ABC_HisP_GlnQ"/>
    <property type="match status" value="1"/>
</dbReference>
<dbReference type="InterPro" id="IPR017871">
    <property type="entry name" value="ABC_transporter-like_CS"/>
</dbReference>
<dbReference type="GeneID" id="86852179"/>
<dbReference type="EMBL" id="BAYX01000005">
    <property type="protein sequence ID" value="GAJ93370.1"/>
    <property type="molecule type" value="Genomic_DNA"/>
</dbReference>
<keyword evidence="5" id="KW-0547">Nucleotide-binding</keyword>
<evidence type="ECO:0000313" key="11">
    <source>
        <dbReference type="Proteomes" id="UP000026941"/>
    </source>
</evidence>
<keyword evidence="4" id="KW-1003">Cell membrane</keyword>
<dbReference type="AlphaFoldDB" id="A0AA87U4X7"/>
<dbReference type="RefSeq" id="WP_007692933.1">
    <property type="nucleotide sequence ID" value="NZ_BAYX01000005.1"/>
</dbReference>
<dbReference type="FunFam" id="3.40.50.300:FF:000020">
    <property type="entry name" value="Amino acid ABC transporter ATP-binding component"/>
    <property type="match status" value="1"/>
</dbReference>
<gene>
    <name evidence="10" type="ORF">RRH01S_05_04450</name>
</gene>
<evidence type="ECO:0000256" key="5">
    <source>
        <dbReference type="ARBA" id="ARBA00022741"/>
    </source>
</evidence>
<proteinExistence type="inferred from homology"/>
<dbReference type="Proteomes" id="UP000026941">
    <property type="component" value="Unassembled WGS sequence"/>
</dbReference>
<feature type="domain" description="ABC transporter" evidence="9">
    <location>
        <begin position="10"/>
        <end position="246"/>
    </location>
</feature>
<protein>
    <submittedName>
        <fullName evidence="10">Amino acid ABC transporter ATP-binding protein</fullName>
    </submittedName>
</protein>
<organism evidence="10 11">
    <name type="scientific">Rhizobium rhizogenes NBRC 13257</name>
    <dbReference type="NCBI Taxonomy" id="1220581"/>
    <lineage>
        <taxon>Bacteria</taxon>
        <taxon>Pseudomonadati</taxon>
        <taxon>Pseudomonadota</taxon>
        <taxon>Alphaproteobacteria</taxon>
        <taxon>Hyphomicrobiales</taxon>
        <taxon>Rhizobiaceae</taxon>
        <taxon>Rhizobium/Agrobacterium group</taxon>
        <taxon>Rhizobium</taxon>
    </lineage>
</organism>
<dbReference type="GO" id="GO:0016887">
    <property type="term" value="F:ATP hydrolysis activity"/>
    <property type="evidence" value="ECO:0007669"/>
    <property type="project" value="InterPro"/>
</dbReference>
<evidence type="ECO:0000256" key="8">
    <source>
        <dbReference type="ARBA" id="ARBA00023136"/>
    </source>
</evidence>
<keyword evidence="8" id="KW-0472">Membrane</keyword>
<dbReference type="InterPro" id="IPR003439">
    <property type="entry name" value="ABC_transporter-like_ATP-bd"/>
</dbReference>
<keyword evidence="3" id="KW-0813">Transport</keyword>
<comment type="subcellular location">
    <subcellularLocation>
        <location evidence="1">Cell membrane</location>
        <topology evidence="1">Peripheral membrane protein</topology>
    </subcellularLocation>
</comment>
<dbReference type="InterPro" id="IPR030679">
    <property type="entry name" value="ABC_ATPase_HisP-typ"/>
</dbReference>
<keyword evidence="7" id="KW-0029">Amino-acid transport</keyword>
<dbReference type="Gene3D" id="3.40.50.300">
    <property type="entry name" value="P-loop containing nucleotide triphosphate hydrolases"/>
    <property type="match status" value="1"/>
</dbReference>
<comment type="caution">
    <text evidence="10">The sequence shown here is derived from an EMBL/GenBank/DDBJ whole genome shotgun (WGS) entry which is preliminary data.</text>
</comment>
<dbReference type="PROSITE" id="PS00211">
    <property type="entry name" value="ABC_TRANSPORTER_1"/>
    <property type="match status" value="1"/>
</dbReference>
<evidence type="ECO:0000313" key="10">
    <source>
        <dbReference type="EMBL" id="GAJ93370.1"/>
    </source>
</evidence>